<proteinExistence type="predicted"/>
<gene>
    <name evidence="2" type="ORF">J1N35_045090</name>
</gene>
<dbReference type="EMBL" id="JAIQCV010000013">
    <property type="protein sequence ID" value="KAH1032916.1"/>
    <property type="molecule type" value="Genomic_DNA"/>
</dbReference>
<dbReference type="OrthoDB" id="10508385at2759"/>
<comment type="caution">
    <text evidence="2">The sequence shown here is derived from an EMBL/GenBank/DDBJ whole genome shotgun (WGS) entry which is preliminary data.</text>
</comment>
<evidence type="ECO:0000256" key="1">
    <source>
        <dbReference type="SAM" id="MobiDB-lite"/>
    </source>
</evidence>
<reference evidence="2 3" key="1">
    <citation type="journal article" date="2021" name="Plant Biotechnol. J.">
        <title>Multi-omics assisted identification of the key and species-specific regulatory components of drought-tolerant mechanisms in Gossypium stocksii.</title>
        <authorList>
            <person name="Yu D."/>
            <person name="Ke L."/>
            <person name="Zhang D."/>
            <person name="Wu Y."/>
            <person name="Sun Y."/>
            <person name="Mei J."/>
            <person name="Sun J."/>
            <person name="Sun Y."/>
        </authorList>
    </citation>
    <scope>NUCLEOTIDE SEQUENCE [LARGE SCALE GENOMIC DNA]</scope>
    <source>
        <strain evidence="3">cv. E1</strain>
        <tissue evidence="2">Leaf</tissue>
    </source>
</reference>
<sequence>MELFKEICTSPIVHPDKYRNGKALINDDVNVRKGKTYSVAITVAVSIVDRKFLQPKRLGDLSAVTRATILTSFSSLRLDLSRWKSPSQGNSKIWYIPKTLNSKPNDKQNHNIAELPLNPRSKP</sequence>
<dbReference type="Proteomes" id="UP000828251">
    <property type="component" value="Unassembled WGS sequence"/>
</dbReference>
<dbReference type="AlphaFoldDB" id="A0A9D3ZGN6"/>
<feature type="region of interest" description="Disordered" evidence="1">
    <location>
        <begin position="99"/>
        <end position="123"/>
    </location>
</feature>
<protein>
    <submittedName>
        <fullName evidence="2">Uncharacterized protein</fullName>
    </submittedName>
</protein>
<organism evidence="2 3">
    <name type="scientific">Gossypium stocksii</name>
    <dbReference type="NCBI Taxonomy" id="47602"/>
    <lineage>
        <taxon>Eukaryota</taxon>
        <taxon>Viridiplantae</taxon>
        <taxon>Streptophyta</taxon>
        <taxon>Embryophyta</taxon>
        <taxon>Tracheophyta</taxon>
        <taxon>Spermatophyta</taxon>
        <taxon>Magnoliopsida</taxon>
        <taxon>eudicotyledons</taxon>
        <taxon>Gunneridae</taxon>
        <taxon>Pentapetalae</taxon>
        <taxon>rosids</taxon>
        <taxon>malvids</taxon>
        <taxon>Malvales</taxon>
        <taxon>Malvaceae</taxon>
        <taxon>Malvoideae</taxon>
        <taxon>Gossypium</taxon>
    </lineage>
</organism>
<evidence type="ECO:0000313" key="3">
    <source>
        <dbReference type="Proteomes" id="UP000828251"/>
    </source>
</evidence>
<evidence type="ECO:0000313" key="2">
    <source>
        <dbReference type="EMBL" id="KAH1032916.1"/>
    </source>
</evidence>
<keyword evidence="3" id="KW-1185">Reference proteome</keyword>
<name>A0A9D3ZGN6_9ROSI</name>
<accession>A0A9D3ZGN6</accession>